<organism evidence="3 4">
    <name type="scientific">Digitaria exilis</name>
    <dbReference type="NCBI Taxonomy" id="1010633"/>
    <lineage>
        <taxon>Eukaryota</taxon>
        <taxon>Viridiplantae</taxon>
        <taxon>Streptophyta</taxon>
        <taxon>Embryophyta</taxon>
        <taxon>Tracheophyta</taxon>
        <taxon>Spermatophyta</taxon>
        <taxon>Magnoliopsida</taxon>
        <taxon>Liliopsida</taxon>
        <taxon>Poales</taxon>
        <taxon>Poaceae</taxon>
        <taxon>PACMAD clade</taxon>
        <taxon>Panicoideae</taxon>
        <taxon>Panicodae</taxon>
        <taxon>Paniceae</taxon>
        <taxon>Anthephorinae</taxon>
        <taxon>Digitaria</taxon>
    </lineage>
</organism>
<keyword evidence="4" id="KW-1185">Reference proteome</keyword>
<dbReference type="PANTHER" id="PTHR34708">
    <property type="entry name" value="OS07G0440000 PROTEIN"/>
    <property type="match status" value="1"/>
</dbReference>
<dbReference type="InterPro" id="IPR001810">
    <property type="entry name" value="F-box_dom"/>
</dbReference>
<feature type="region of interest" description="Disordered" evidence="1">
    <location>
        <begin position="56"/>
        <end position="128"/>
    </location>
</feature>
<protein>
    <recommendedName>
        <fullName evidence="2">F-box domain-containing protein</fullName>
    </recommendedName>
</protein>
<comment type="caution">
    <text evidence="3">The sequence shown here is derived from an EMBL/GenBank/DDBJ whole genome shotgun (WGS) entry which is preliminary data.</text>
</comment>
<dbReference type="Pfam" id="PF03478">
    <property type="entry name" value="Beta-prop_KIB1-4"/>
    <property type="match status" value="1"/>
</dbReference>
<sequence>MAFEQGEEEQGPPPPPPPWADLPPELLERTLGLLGPRDRVSARFVCASWRACVRDSDLPPIRGPAAPPPPPPQRRRRPRLLQPPAPQAAPLRAPRGPRRRPMLRPHPRLARHGLGRPPLPRPLLQQQQQQGWYHGGFRDMAFWSGGRLRALAHDGAVLAFRADLGARKAVMSVLREAAPPVGVGARAGLYLVEADGELLLVRRMWVDVDAADVEVEVHGLLESPGHRRWAQLQETPGRALFVGSAVLPVALYPEALLRLPGAPGGGDAGAARHLRVLAAGPADEERAHRRRTLGGRRPRLDHPLPLIIIDPATK</sequence>
<dbReference type="Proteomes" id="UP000636709">
    <property type="component" value="Unassembled WGS sequence"/>
</dbReference>
<feature type="compositionally biased region" description="Pro residues" evidence="1">
    <location>
        <begin position="61"/>
        <end position="72"/>
    </location>
</feature>
<feature type="compositionally biased region" description="Acidic residues" evidence="1">
    <location>
        <begin position="1"/>
        <end position="10"/>
    </location>
</feature>
<dbReference type="OrthoDB" id="642536at2759"/>
<evidence type="ECO:0000259" key="2">
    <source>
        <dbReference type="SMART" id="SM00256"/>
    </source>
</evidence>
<dbReference type="PANTHER" id="PTHR34708:SF1">
    <property type="entry name" value="OS08G0126400 PROTEIN"/>
    <property type="match status" value="1"/>
</dbReference>
<dbReference type="InterPro" id="IPR005174">
    <property type="entry name" value="KIB1-4_b-propeller"/>
</dbReference>
<feature type="compositionally biased region" description="Basic residues" evidence="1">
    <location>
        <begin position="95"/>
        <end position="114"/>
    </location>
</feature>
<dbReference type="InterPro" id="IPR036047">
    <property type="entry name" value="F-box-like_dom_sf"/>
</dbReference>
<name>A0A835FJF0_9POAL</name>
<dbReference type="CDD" id="cd09917">
    <property type="entry name" value="F-box_SF"/>
    <property type="match status" value="1"/>
</dbReference>
<evidence type="ECO:0000256" key="1">
    <source>
        <dbReference type="SAM" id="MobiDB-lite"/>
    </source>
</evidence>
<feature type="domain" description="F-box" evidence="2">
    <location>
        <begin position="22"/>
        <end position="62"/>
    </location>
</feature>
<reference evidence="3" key="1">
    <citation type="submission" date="2020-07" db="EMBL/GenBank/DDBJ databases">
        <title>Genome sequence and genetic diversity analysis of an under-domesticated orphan crop, white fonio (Digitaria exilis).</title>
        <authorList>
            <person name="Bennetzen J.L."/>
            <person name="Chen S."/>
            <person name="Ma X."/>
            <person name="Wang X."/>
            <person name="Yssel A.E.J."/>
            <person name="Chaluvadi S.R."/>
            <person name="Johnson M."/>
            <person name="Gangashetty P."/>
            <person name="Hamidou F."/>
            <person name="Sanogo M.D."/>
            <person name="Zwaenepoel A."/>
            <person name="Wallace J."/>
            <person name="Van De Peer Y."/>
            <person name="Van Deynze A."/>
        </authorList>
    </citation>
    <scope>NUCLEOTIDE SEQUENCE</scope>
    <source>
        <tissue evidence="3">Leaves</tissue>
    </source>
</reference>
<feature type="region of interest" description="Disordered" evidence="1">
    <location>
        <begin position="1"/>
        <end position="24"/>
    </location>
</feature>
<gene>
    <name evidence="3" type="ORF">HU200_009576</name>
</gene>
<dbReference type="AlphaFoldDB" id="A0A835FJF0"/>
<evidence type="ECO:0000313" key="4">
    <source>
        <dbReference type="Proteomes" id="UP000636709"/>
    </source>
</evidence>
<dbReference type="Gramene" id="Dexi9B01G0000510.1">
    <property type="protein sequence ID" value="Dexi9B01G0000510.1:cds"/>
    <property type="gene ID" value="Dexi9B01G0000510"/>
</dbReference>
<dbReference type="EMBL" id="JACEFO010000640">
    <property type="protein sequence ID" value="KAF8762395.1"/>
    <property type="molecule type" value="Genomic_DNA"/>
</dbReference>
<proteinExistence type="predicted"/>
<dbReference type="Pfam" id="PF00646">
    <property type="entry name" value="F-box"/>
    <property type="match status" value="1"/>
</dbReference>
<accession>A0A835FJF0</accession>
<dbReference type="Gene3D" id="1.20.1280.50">
    <property type="match status" value="1"/>
</dbReference>
<dbReference type="SUPFAM" id="SSF81383">
    <property type="entry name" value="F-box domain"/>
    <property type="match status" value="1"/>
</dbReference>
<dbReference type="SMART" id="SM00256">
    <property type="entry name" value="FBOX"/>
    <property type="match status" value="1"/>
</dbReference>
<feature type="compositionally biased region" description="Pro residues" evidence="1">
    <location>
        <begin position="11"/>
        <end position="21"/>
    </location>
</feature>
<evidence type="ECO:0000313" key="3">
    <source>
        <dbReference type="EMBL" id="KAF8762395.1"/>
    </source>
</evidence>